<dbReference type="Pfam" id="PF02771">
    <property type="entry name" value="Acyl-CoA_dh_N"/>
    <property type="match status" value="1"/>
</dbReference>
<dbReference type="RefSeq" id="WP_111469939.1">
    <property type="nucleotide sequence ID" value="NZ_QLIX01000007.1"/>
</dbReference>
<proteinExistence type="inferred from homology"/>
<evidence type="ECO:0000256" key="6">
    <source>
        <dbReference type="RuleBase" id="RU362125"/>
    </source>
</evidence>
<feature type="domain" description="Acyl-CoA oxidase/dehydrogenase middle" evidence="8">
    <location>
        <begin position="123"/>
        <end position="209"/>
    </location>
</feature>
<sequence length="378" mass="40546">MDFDPTEDQRLLGDSVARLLASEYSFEQRKSLLGTPTGWSERLWSRYAELGLLGLPISEEHGGFGGGPVDVMLLMQAFGRHLVLEPYLATVVLGGTALRLAGTAAQQEEILPAIAEGSLKLAVAHGERQARYDLSDVRTTATRRGEGFVLEGAKSVVLHGDCADRLVVSARTAGREDEPEGISLFLVDAEAPGLARRGYALRDGTRAAELSLSGVELPREALLGPLDGGLPIVARVVEAGIAATAAEVIGAMETMQAMTLDYLKTRQQFGRPIGDNQALQHRAAEMLVALEQGRSMAMLATMSLEEEDAAERARAISMAKVGVGQAGRFVSQNAVQLHGGIGMTEEYAVGHFFRRVMVIEHLFGDTATHLDRLADQVS</sequence>
<evidence type="ECO:0000256" key="3">
    <source>
        <dbReference type="ARBA" id="ARBA00022630"/>
    </source>
</evidence>
<keyword evidence="3 6" id="KW-0285">Flavoprotein</keyword>
<dbReference type="InterPro" id="IPR009075">
    <property type="entry name" value="AcylCo_DH/oxidase_C"/>
</dbReference>
<dbReference type="PANTHER" id="PTHR43884:SF20">
    <property type="entry name" value="ACYL-COA DEHYDROGENASE FADE28"/>
    <property type="match status" value="1"/>
</dbReference>
<feature type="domain" description="Acyl-CoA dehydrogenase/oxidase C-terminal" evidence="7">
    <location>
        <begin position="229"/>
        <end position="377"/>
    </location>
</feature>
<comment type="similarity">
    <text evidence="2 6">Belongs to the acyl-CoA dehydrogenase family.</text>
</comment>
<name>A0A327M8S9_9PROT</name>
<evidence type="ECO:0000256" key="5">
    <source>
        <dbReference type="ARBA" id="ARBA00023002"/>
    </source>
</evidence>
<evidence type="ECO:0000259" key="8">
    <source>
        <dbReference type="Pfam" id="PF02770"/>
    </source>
</evidence>
<dbReference type="GO" id="GO:0003995">
    <property type="term" value="F:acyl-CoA dehydrogenase activity"/>
    <property type="evidence" value="ECO:0007669"/>
    <property type="project" value="TreeGrafter"/>
</dbReference>
<dbReference type="PANTHER" id="PTHR43884">
    <property type="entry name" value="ACYL-COA DEHYDROGENASE"/>
    <property type="match status" value="1"/>
</dbReference>
<dbReference type="SUPFAM" id="SSF47203">
    <property type="entry name" value="Acyl-CoA dehydrogenase C-terminal domain-like"/>
    <property type="match status" value="1"/>
</dbReference>
<evidence type="ECO:0000256" key="4">
    <source>
        <dbReference type="ARBA" id="ARBA00022827"/>
    </source>
</evidence>
<organism evidence="10 11">
    <name type="scientific">Roseicella frigidaeris</name>
    <dbReference type="NCBI Taxonomy" id="2230885"/>
    <lineage>
        <taxon>Bacteria</taxon>
        <taxon>Pseudomonadati</taxon>
        <taxon>Pseudomonadota</taxon>
        <taxon>Alphaproteobacteria</taxon>
        <taxon>Acetobacterales</taxon>
        <taxon>Roseomonadaceae</taxon>
        <taxon>Roseicella</taxon>
    </lineage>
</organism>
<gene>
    <name evidence="10" type="ORF">DOO78_11640</name>
</gene>
<dbReference type="Proteomes" id="UP000249065">
    <property type="component" value="Unassembled WGS sequence"/>
</dbReference>
<comment type="caution">
    <text evidence="10">The sequence shown here is derived from an EMBL/GenBank/DDBJ whole genome shotgun (WGS) entry which is preliminary data.</text>
</comment>
<dbReference type="Pfam" id="PF00441">
    <property type="entry name" value="Acyl-CoA_dh_1"/>
    <property type="match status" value="1"/>
</dbReference>
<dbReference type="OrthoDB" id="7328575at2"/>
<evidence type="ECO:0000256" key="2">
    <source>
        <dbReference type="ARBA" id="ARBA00009347"/>
    </source>
</evidence>
<dbReference type="InterPro" id="IPR037069">
    <property type="entry name" value="AcylCoA_DH/ox_N_sf"/>
</dbReference>
<dbReference type="GO" id="GO:0050660">
    <property type="term" value="F:flavin adenine dinucleotide binding"/>
    <property type="evidence" value="ECO:0007669"/>
    <property type="project" value="InterPro"/>
</dbReference>
<dbReference type="InterPro" id="IPR006091">
    <property type="entry name" value="Acyl-CoA_Oxase/DH_mid-dom"/>
</dbReference>
<evidence type="ECO:0000313" key="11">
    <source>
        <dbReference type="Proteomes" id="UP000249065"/>
    </source>
</evidence>
<feature type="domain" description="Acyl-CoA dehydrogenase/oxidase N-terminal" evidence="9">
    <location>
        <begin position="6"/>
        <end position="117"/>
    </location>
</feature>
<evidence type="ECO:0000259" key="7">
    <source>
        <dbReference type="Pfam" id="PF00441"/>
    </source>
</evidence>
<dbReference type="InterPro" id="IPR046373">
    <property type="entry name" value="Acyl-CoA_Oxase/DH_mid-dom_sf"/>
</dbReference>
<dbReference type="InterPro" id="IPR036250">
    <property type="entry name" value="AcylCo_DH-like_C"/>
</dbReference>
<evidence type="ECO:0000256" key="1">
    <source>
        <dbReference type="ARBA" id="ARBA00001974"/>
    </source>
</evidence>
<dbReference type="Gene3D" id="1.10.540.10">
    <property type="entry name" value="Acyl-CoA dehydrogenase/oxidase, N-terminal domain"/>
    <property type="match status" value="1"/>
</dbReference>
<keyword evidence="5 6" id="KW-0560">Oxidoreductase</keyword>
<dbReference type="InterPro" id="IPR009100">
    <property type="entry name" value="AcylCoA_DH/oxidase_NM_dom_sf"/>
</dbReference>
<protein>
    <submittedName>
        <fullName evidence="10">Pimeloyl-CoA dehydrogenase small subunit</fullName>
    </submittedName>
</protein>
<dbReference type="InterPro" id="IPR013786">
    <property type="entry name" value="AcylCoA_DH/ox_N"/>
</dbReference>
<dbReference type="SUPFAM" id="SSF56645">
    <property type="entry name" value="Acyl-CoA dehydrogenase NM domain-like"/>
    <property type="match status" value="1"/>
</dbReference>
<keyword evidence="4 6" id="KW-0274">FAD</keyword>
<evidence type="ECO:0000313" key="10">
    <source>
        <dbReference type="EMBL" id="RAI58732.1"/>
    </source>
</evidence>
<dbReference type="Gene3D" id="1.20.140.10">
    <property type="entry name" value="Butyryl-CoA Dehydrogenase, subunit A, domain 3"/>
    <property type="match status" value="1"/>
</dbReference>
<evidence type="ECO:0000259" key="9">
    <source>
        <dbReference type="Pfam" id="PF02771"/>
    </source>
</evidence>
<dbReference type="EMBL" id="QLIX01000007">
    <property type="protein sequence ID" value="RAI58732.1"/>
    <property type="molecule type" value="Genomic_DNA"/>
</dbReference>
<dbReference type="AlphaFoldDB" id="A0A327M8S9"/>
<comment type="cofactor">
    <cofactor evidence="1 6">
        <name>FAD</name>
        <dbReference type="ChEBI" id="CHEBI:57692"/>
    </cofactor>
</comment>
<keyword evidence="11" id="KW-1185">Reference proteome</keyword>
<dbReference type="Pfam" id="PF02770">
    <property type="entry name" value="Acyl-CoA_dh_M"/>
    <property type="match status" value="1"/>
</dbReference>
<dbReference type="Gene3D" id="2.40.110.10">
    <property type="entry name" value="Butyryl-CoA Dehydrogenase, subunit A, domain 2"/>
    <property type="match status" value="1"/>
</dbReference>
<dbReference type="CDD" id="cd00567">
    <property type="entry name" value="ACAD"/>
    <property type="match status" value="1"/>
</dbReference>
<accession>A0A327M8S9</accession>
<reference evidence="11" key="1">
    <citation type="submission" date="2018-06" db="EMBL/GenBank/DDBJ databases">
        <authorList>
            <person name="Khan S.A."/>
        </authorList>
    </citation>
    <scope>NUCLEOTIDE SEQUENCE [LARGE SCALE GENOMIC DNA]</scope>
    <source>
        <strain evidence="11">DB-1506</strain>
    </source>
</reference>